<organism evidence="3 4">
    <name type="scientific">Ignicoccus hospitalis (strain KIN4/I / DSM 18386 / JCM 14125)</name>
    <dbReference type="NCBI Taxonomy" id="453591"/>
    <lineage>
        <taxon>Archaea</taxon>
        <taxon>Thermoproteota</taxon>
        <taxon>Thermoprotei</taxon>
        <taxon>Desulfurococcales</taxon>
        <taxon>Desulfurococcaceae</taxon>
        <taxon>Ignicoccus</taxon>
    </lineage>
</organism>
<dbReference type="SUPFAM" id="SSF74784">
    <property type="entry name" value="Translin"/>
    <property type="match status" value="1"/>
</dbReference>
<gene>
    <name evidence="3" type="ordered locus">Igni_0836</name>
</gene>
<reference evidence="3 4" key="1">
    <citation type="journal article" date="2008" name="Genome Biol.">
        <title>A genomic analysis of the archaeal system Ignicoccus hospitalis-Nanoarchaeum equitans.</title>
        <authorList>
            <person name="Podar M."/>
            <person name="Anderson I."/>
            <person name="Makarova K.S."/>
            <person name="Elkins J.G."/>
            <person name="Ivanova N."/>
            <person name="Wall M.A."/>
            <person name="Lykidis A."/>
            <person name="Mavromatis K."/>
            <person name="Sun H."/>
            <person name="Hudson M.E."/>
            <person name="Chen W."/>
            <person name="Deciu C."/>
            <person name="Hutchison D."/>
            <person name="Eads J.R."/>
            <person name="Anderson A."/>
            <person name="Fernandes F."/>
            <person name="Szeto E."/>
            <person name="Lapidus A."/>
            <person name="Kyrpides N.C."/>
            <person name="Saier M.H.Jr."/>
            <person name="Richardson P.M."/>
            <person name="Rachel R."/>
            <person name="Huber H."/>
            <person name="Eisen J.A."/>
            <person name="Koonin E.V."/>
            <person name="Keller M."/>
            <person name="Stetter K.O."/>
        </authorList>
    </citation>
    <scope>NUCLEOTIDE SEQUENCE [LARGE SCALE GENOMIC DNA]</scope>
    <source>
        <strain evidence="4">KIN4/I / DSM 18386 / JCM 14125</strain>
    </source>
</reference>
<protein>
    <submittedName>
        <fullName evidence="3">Translin</fullName>
    </submittedName>
</protein>
<dbReference type="PANTHER" id="PTHR10741">
    <property type="entry name" value="TRANSLIN AND TRANSLIN ASSOCIATED PROTEIN X"/>
    <property type="match status" value="1"/>
</dbReference>
<dbReference type="OrthoDB" id="26985at2157"/>
<dbReference type="PhylomeDB" id="A8AAR6"/>
<feature type="binding site" evidence="1">
    <location>
        <position position="96"/>
    </location>
    <ligand>
        <name>Mg(2+)</name>
        <dbReference type="ChEBI" id="CHEBI:18420"/>
    </ligand>
</feature>
<name>A8AAR6_IGNH4</name>
<dbReference type="CDD" id="cd14820">
    <property type="entry name" value="TRAX"/>
    <property type="match status" value="1"/>
</dbReference>
<dbReference type="GO" id="GO:0046872">
    <property type="term" value="F:metal ion binding"/>
    <property type="evidence" value="ECO:0007669"/>
    <property type="project" value="UniProtKB-KW"/>
</dbReference>
<dbReference type="InterPro" id="IPR036081">
    <property type="entry name" value="Translin_sf"/>
</dbReference>
<evidence type="ECO:0000313" key="4">
    <source>
        <dbReference type="Proteomes" id="UP000000262"/>
    </source>
</evidence>
<keyword evidence="1" id="KW-0460">Magnesium</keyword>
<dbReference type="InterPro" id="IPR002848">
    <property type="entry name" value="Translin_fam"/>
</dbReference>
<dbReference type="Pfam" id="PF01997">
    <property type="entry name" value="Translin"/>
    <property type="match status" value="1"/>
</dbReference>
<dbReference type="AlphaFoldDB" id="A8AAR6"/>
<keyword evidence="2" id="KW-0175">Coiled coil</keyword>
<keyword evidence="4" id="KW-1185">Reference proteome</keyword>
<dbReference type="STRING" id="453591.Igni_0836"/>
<dbReference type="NCBIfam" id="NF011157">
    <property type="entry name" value="PRK14562.1-2"/>
    <property type="match status" value="1"/>
</dbReference>
<dbReference type="RefSeq" id="WP_012122982.1">
    <property type="nucleotide sequence ID" value="NC_009776.1"/>
</dbReference>
<feature type="coiled-coil region" evidence="2">
    <location>
        <begin position="10"/>
        <end position="77"/>
    </location>
</feature>
<keyword evidence="1" id="KW-0479">Metal-binding</keyword>
<dbReference type="EMBL" id="CP000816">
    <property type="protein sequence ID" value="ABU82018.1"/>
    <property type="molecule type" value="Genomic_DNA"/>
</dbReference>
<dbReference type="GeneID" id="5562393"/>
<proteinExistence type="predicted"/>
<evidence type="ECO:0000256" key="2">
    <source>
        <dbReference type="SAM" id="Coils"/>
    </source>
</evidence>
<evidence type="ECO:0000256" key="1">
    <source>
        <dbReference type="PIRSR" id="PIRSR602848-1"/>
    </source>
</evidence>
<dbReference type="Proteomes" id="UP000000262">
    <property type="component" value="Chromosome"/>
</dbReference>
<dbReference type="KEGG" id="iho:Igni_0836"/>
<accession>A8AAR6</accession>
<evidence type="ECO:0000313" key="3">
    <source>
        <dbReference type="EMBL" id="ABU82018.1"/>
    </source>
</evidence>
<sequence length="208" mass="24452">MSEKSFQPLTKEYAERLAKLLDEYDEMKDELHDLSRQIIKDSKLCIYAIRRGELERAERLVKEMNELREKLKGLLKANLRLATINIALTAEQEYVEALSIYLFEKERRFPTLEEADTTVQEYVAGIMDAAGELLRMAVDKMLKGDLEYPKEVKDAIENIYVFMLYVNPRDYELRRKIDYVSNILNKLQEFIFYKEVMGSVRTETGAEK</sequence>
<dbReference type="HOGENOM" id="CLU_099315_0_0_2"/>
<dbReference type="GO" id="GO:0043565">
    <property type="term" value="F:sequence-specific DNA binding"/>
    <property type="evidence" value="ECO:0007669"/>
    <property type="project" value="InterPro"/>
</dbReference>
<dbReference type="eggNOG" id="arCOG04318">
    <property type="taxonomic scope" value="Archaea"/>
</dbReference>
<dbReference type="Gene3D" id="1.20.58.2140">
    <property type="match status" value="1"/>
</dbReference>
<feature type="binding site" evidence="1">
    <location>
        <position position="132"/>
    </location>
    <ligand>
        <name>Mg(2+)</name>
        <dbReference type="ChEBI" id="CHEBI:18420"/>
    </ligand>
</feature>